<sequence length="104" mass="12601">MKIVEYVSFRKSDLTPFKRPDVNGKEKRHREREREREKGRKGLGERTNPCKICQEKRENTSRLMKTEIVKGQTKKKKKKQKTTWTVVGKQIFRNYFDYREHGRA</sequence>
<reference evidence="2 3" key="1">
    <citation type="submission" date="2023-10" db="EMBL/GenBank/DDBJ databases">
        <title>Genomes of two closely related lineages of the louse Polyplax serrata with different host specificities.</title>
        <authorList>
            <person name="Martinu J."/>
            <person name="Tarabai H."/>
            <person name="Stefka J."/>
            <person name="Hypsa V."/>
        </authorList>
    </citation>
    <scope>NUCLEOTIDE SEQUENCE [LARGE SCALE GENOMIC DNA]</scope>
    <source>
        <strain evidence="2">HR10_N</strain>
    </source>
</reference>
<comment type="caution">
    <text evidence="2">The sequence shown here is derived from an EMBL/GenBank/DDBJ whole genome shotgun (WGS) entry which is preliminary data.</text>
</comment>
<dbReference type="EMBL" id="JAWJWE010000038">
    <property type="protein sequence ID" value="KAK6623380.1"/>
    <property type="molecule type" value="Genomic_DNA"/>
</dbReference>
<feature type="region of interest" description="Disordered" evidence="1">
    <location>
        <begin position="15"/>
        <end position="49"/>
    </location>
</feature>
<evidence type="ECO:0000313" key="3">
    <source>
        <dbReference type="Proteomes" id="UP001372834"/>
    </source>
</evidence>
<feature type="compositionally biased region" description="Basic and acidic residues" evidence="1">
    <location>
        <begin position="32"/>
        <end position="44"/>
    </location>
</feature>
<gene>
    <name evidence="2" type="ORF">RUM43_009232</name>
</gene>
<accession>A0AAN8NP61</accession>
<organism evidence="2 3">
    <name type="scientific">Polyplax serrata</name>
    <name type="common">Common mouse louse</name>
    <dbReference type="NCBI Taxonomy" id="468196"/>
    <lineage>
        <taxon>Eukaryota</taxon>
        <taxon>Metazoa</taxon>
        <taxon>Ecdysozoa</taxon>
        <taxon>Arthropoda</taxon>
        <taxon>Hexapoda</taxon>
        <taxon>Insecta</taxon>
        <taxon>Pterygota</taxon>
        <taxon>Neoptera</taxon>
        <taxon>Paraneoptera</taxon>
        <taxon>Psocodea</taxon>
        <taxon>Troctomorpha</taxon>
        <taxon>Phthiraptera</taxon>
        <taxon>Anoplura</taxon>
        <taxon>Polyplacidae</taxon>
        <taxon>Polyplax</taxon>
    </lineage>
</organism>
<dbReference type="Proteomes" id="UP001372834">
    <property type="component" value="Unassembled WGS sequence"/>
</dbReference>
<protein>
    <submittedName>
        <fullName evidence="2">Uncharacterized protein</fullName>
    </submittedName>
</protein>
<evidence type="ECO:0000256" key="1">
    <source>
        <dbReference type="SAM" id="MobiDB-lite"/>
    </source>
</evidence>
<dbReference type="AlphaFoldDB" id="A0AAN8NP61"/>
<proteinExistence type="predicted"/>
<evidence type="ECO:0000313" key="2">
    <source>
        <dbReference type="EMBL" id="KAK6623380.1"/>
    </source>
</evidence>
<name>A0AAN8NP61_POLSC</name>
<feature type="compositionally biased region" description="Basic and acidic residues" evidence="1">
    <location>
        <begin position="15"/>
        <end position="25"/>
    </location>
</feature>